<evidence type="ECO:0000313" key="3">
    <source>
        <dbReference type="Proteomes" id="UP001580346"/>
    </source>
</evidence>
<dbReference type="Proteomes" id="UP001580346">
    <property type="component" value="Unassembled WGS sequence"/>
</dbReference>
<name>A0ABV5AWE1_9BACL</name>
<sequence>MRVIIPQGFSFSGGMSIQAAVGLLVRFDYTPNGLPETPDESKSYNYDDNGNRNRDRMGSGKIFGMKKNEYTYDPSIA</sequence>
<dbReference type="EMBL" id="JBHHMI010000017">
    <property type="protein sequence ID" value="MFB5268536.1"/>
    <property type="molecule type" value="Genomic_DNA"/>
</dbReference>
<protein>
    <submittedName>
        <fullName evidence="2">Uncharacterized protein</fullName>
    </submittedName>
</protein>
<organism evidence="2 3">
    <name type="scientific">Paenibacillus enshidis</name>
    <dbReference type="NCBI Taxonomy" id="1458439"/>
    <lineage>
        <taxon>Bacteria</taxon>
        <taxon>Bacillati</taxon>
        <taxon>Bacillota</taxon>
        <taxon>Bacilli</taxon>
        <taxon>Bacillales</taxon>
        <taxon>Paenibacillaceae</taxon>
        <taxon>Paenibacillus</taxon>
    </lineage>
</organism>
<reference evidence="2 3" key="1">
    <citation type="submission" date="2024-09" db="EMBL/GenBank/DDBJ databases">
        <title>Paenibacillus zeirhizospherea sp. nov., isolated from surface of the maize (Zea mays) roots in a horticulture field, Hungary.</title>
        <authorList>
            <person name="Marton D."/>
            <person name="Farkas M."/>
            <person name="Bedics A."/>
            <person name="Toth E."/>
            <person name="Tancsics A."/>
            <person name="Boka K."/>
            <person name="Maroti G."/>
            <person name="Kriszt B."/>
            <person name="Cserhati M."/>
        </authorList>
    </citation>
    <scope>NUCLEOTIDE SEQUENCE [LARGE SCALE GENOMIC DNA]</scope>
    <source>
        <strain evidence="2 3">KCTC 33519</strain>
    </source>
</reference>
<evidence type="ECO:0000313" key="2">
    <source>
        <dbReference type="EMBL" id="MFB5268536.1"/>
    </source>
</evidence>
<proteinExistence type="predicted"/>
<gene>
    <name evidence="2" type="ORF">ACE41H_17375</name>
</gene>
<comment type="caution">
    <text evidence="2">The sequence shown here is derived from an EMBL/GenBank/DDBJ whole genome shotgun (WGS) entry which is preliminary data.</text>
</comment>
<feature type="compositionally biased region" description="Basic and acidic residues" evidence="1">
    <location>
        <begin position="49"/>
        <end position="58"/>
    </location>
</feature>
<feature type="region of interest" description="Disordered" evidence="1">
    <location>
        <begin position="34"/>
        <end position="60"/>
    </location>
</feature>
<dbReference type="RefSeq" id="WP_375356757.1">
    <property type="nucleotide sequence ID" value="NZ_JBHHMI010000017.1"/>
</dbReference>
<evidence type="ECO:0000256" key="1">
    <source>
        <dbReference type="SAM" id="MobiDB-lite"/>
    </source>
</evidence>
<accession>A0ABV5AWE1</accession>
<keyword evidence="3" id="KW-1185">Reference proteome</keyword>